<gene>
    <name evidence="2" type="ORF">NEZAVI_LOCUS3945</name>
</gene>
<feature type="region of interest" description="Disordered" evidence="1">
    <location>
        <begin position="175"/>
        <end position="197"/>
    </location>
</feature>
<dbReference type="EMBL" id="OV725078">
    <property type="protein sequence ID" value="CAH1393244.1"/>
    <property type="molecule type" value="Genomic_DNA"/>
</dbReference>
<accession>A0A9P0EE35</accession>
<keyword evidence="3" id="KW-1185">Reference proteome</keyword>
<dbReference type="OrthoDB" id="10457432at2759"/>
<organism evidence="2 3">
    <name type="scientific">Nezara viridula</name>
    <name type="common">Southern green stink bug</name>
    <name type="synonym">Cimex viridulus</name>
    <dbReference type="NCBI Taxonomy" id="85310"/>
    <lineage>
        <taxon>Eukaryota</taxon>
        <taxon>Metazoa</taxon>
        <taxon>Ecdysozoa</taxon>
        <taxon>Arthropoda</taxon>
        <taxon>Hexapoda</taxon>
        <taxon>Insecta</taxon>
        <taxon>Pterygota</taxon>
        <taxon>Neoptera</taxon>
        <taxon>Paraneoptera</taxon>
        <taxon>Hemiptera</taxon>
        <taxon>Heteroptera</taxon>
        <taxon>Panheteroptera</taxon>
        <taxon>Pentatomomorpha</taxon>
        <taxon>Pentatomoidea</taxon>
        <taxon>Pentatomidae</taxon>
        <taxon>Pentatominae</taxon>
        <taxon>Nezara</taxon>
    </lineage>
</organism>
<dbReference type="AlphaFoldDB" id="A0A9P0EE35"/>
<proteinExistence type="predicted"/>
<evidence type="ECO:0000313" key="2">
    <source>
        <dbReference type="EMBL" id="CAH1393244.1"/>
    </source>
</evidence>
<feature type="compositionally biased region" description="Basic residues" evidence="1">
    <location>
        <begin position="181"/>
        <end position="191"/>
    </location>
</feature>
<protein>
    <submittedName>
        <fullName evidence="2">Uncharacterized protein</fullName>
    </submittedName>
</protein>
<reference evidence="2" key="1">
    <citation type="submission" date="2022-01" db="EMBL/GenBank/DDBJ databases">
        <authorList>
            <person name="King R."/>
        </authorList>
    </citation>
    <scope>NUCLEOTIDE SEQUENCE</scope>
</reference>
<sequence length="222" mass="25388">MSCQLRVDKAGLRNVRNAFQTCLGEKWLLCDVLKSSVNCYTLLVSFHGYYKNKSSTFKYYTEETYDRSPLALPDNVSQGGYSQVPSFPLIPDLISPYFKVGRNVVKALYDYYVNLGVIEPYSKNKVEKKKERRVICRLDRGLRCRSAPASRVAAVPILELQLCPGSNQWTRKLRSQQSIRQTHRDKKRHLQPKPSPSLSIIDFNWMTRGGFGESPETADGKL</sequence>
<evidence type="ECO:0000313" key="3">
    <source>
        <dbReference type="Proteomes" id="UP001152798"/>
    </source>
</evidence>
<evidence type="ECO:0000256" key="1">
    <source>
        <dbReference type="SAM" id="MobiDB-lite"/>
    </source>
</evidence>
<dbReference type="Proteomes" id="UP001152798">
    <property type="component" value="Chromosome 2"/>
</dbReference>
<name>A0A9P0EE35_NEZVI</name>